<feature type="signal peptide" evidence="2">
    <location>
        <begin position="1"/>
        <end position="20"/>
    </location>
</feature>
<dbReference type="RefSeq" id="WP_090839674.1">
    <property type="nucleotide sequence ID" value="NZ_FORM01000005.1"/>
</dbReference>
<keyword evidence="1" id="KW-1133">Transmembrane helix</keyword>
<feature type="transmembrane region" description="Helical" evidence="1">
    <location>
        <begin position="177"/>
        <end position="195"/>
    </location>
</feature>
<evidence type="ECO:0000313" key="4">
    <source>
        <dbReference type="Proteomes" id="UP000199559"/>
    </source>
</evidence>
<dbReference type="STRING" id="1144750.SAMN05443431_10578"/>
<organism evidence="3 4">
    <name type="scientific">Olleya namhaensis</name>
    <dbReference type="NCBI Taxonomy" id="1144750"/>
    <lineage>
        <taxon>Bacteria</taxon>
        <taxon>Pseudomonadati</taxon>
        <taxon>Bacteroidota</taxon>
        <taxon>Flavobacteriia</taxon>
        <taxon>Flavobacteriales</taxon>
        <taxon>Flavobacteriaceae</taxon>
    </lineage>
</organism>
<reference evidence="4" key="1">
    <citation type="submission" date="2016-10" db="EMBL/GenBank/DDBJ databases">
        <authorList>
            <person name="Varghese N."/>
            <person name="Submissions S."/>
        </authorList>
    </citation>
    <scope>NUCLEOTIDE SEQUENCE [LARGE SCALE GENOMIC DNA]</scope>
    <source>
        <strain evidence="4">DSM 28881</strain>
    </source>
</reference>
<protein>
    <submittedName>
        <fullName evidence="3">Uncharacterized protein</fullName>
    </submittedName>
</protein>
<feature type="chain" id="PRO_5011595300" evidence="2">
    <location>
        <begin position="21"/>
        <end position="205"/>
    </location>
</feature>
<sequence length="205" mass="23374">MKKKTIILLILLAVFTSVRAHNPLSAMYYLEVKEDINILNISLSQNGLNEALKKHFSNLNLETLSAADYKQKAIGYIKDNFSLIVNGVTIKLLEGGIKLGNHETDLKFIIDLFPKHINTLDVHIDAFKENNLHQSVFSILIDNKTSRVILNKENNYKVALEFSDNKAILKKEKINKSYLFVLFLIPVVIVTNKYIKKSNQNETQS</sequence>
<gene>
    <name evidence="3" type="ORF">SAMN05443431_10578</name>
</gene>
<name>A0A1I3PEV7_9FLAO</name>
<keyword evidence="1" id="KW-0812">Transmembrane</keyword>
<evidence type="ECO:0000256" key="1">
    <source>
        <dbReference type="SAM" id="Phobius"/>
    </source>
</evidence>
<accession>A0A1I3PEV7</accession>
<keyword evidence="2" id="KW-0732">Signal</keyword>
<keyword evidence="4" id="KW-1185">Reference proteome</keyword>
<evidence type="ECO:0000313" key="3">
    <source>
        <dbReference type="EMBL" id="SFJ19860.1"/>
    </source>
</evidence>
<dbReference type="AlphaFoldDB" id="A0A1I3PEV7"/>
<dbReference type="Proteomes" id="UP000199559">
    <property type="component" value="Unassembled WGS sequence"/>
</dbReference>
<proteinExistence type="predicted"/>
<evidence type="ECO:0000256" key="2">
    <source>
        <dbReference type="SAM" id="SignalP"/>
    </source>
</evidence>
<dbReference type="EMBL" id="FORM01000005">
    <property type="protein sequence ID" value="SFJ19860.1"/>
    <property type="molecule type" value="Genomic_DNA"/>
</dbReference>
<keyword evidence="1" id="KW-0472">Membrane</keyword>